<evidence type="ECO:0008006" key="5">
    <source>
        <dbReference type="Google" id="ProtNLM"/>
    </source>
</evidence>
<name>A0A4U8Z1R7_METTU</name>
<keyword evidence="4" id="KW-1185">Reference proteome</keyword>
<dbReference type="OrthoDB" id="192577at2"/>
<protein>
    <recommendedName>
        <fullName evidence="5">Tetratricopeptide repeat protein</fullName>
    </recommendedName>
</protein>
<reference evidence="2 4" key="2">
    <citation type="submission" date="2019-05" db="EMBL/GenBank/DDBJ databases">
        <authorList>
            <person name="Farhan Ul Haque M."/>
        </authorList>
    </citation>
    <scope>NUCLEOTIDE SEQUENCE [LARGE SCALE GENOMIC DNA]</scope>
    <source>
        <strain evidence="2">2</strain>
    </source>
</reference>
<gene>
    <name evidence="2" type="ORF">MPC4_10465</name>
    <name evidence="1" type="ORF">MTUNDRAET4_2311</name>
</gene>
<evidence type="ECO:0000313" key="2">
    <source>
        <dbReference type="EMBL" id="VTZ48510.1"/>
    </source>
</evidence>
<dbReference type="EMBL" id="CABFMQ020000001">
    <property type="protein sequence ID" value="VTZ48510.1"/>
    <property type="molecule type" value="Genomic_DNA"/>
</dbReference>
<accession>A0A4U8Z1R7</accession>
<dbReference type="AlphaFoldDB" id="A0A4U8Z1R7"/>
<organism evidence="1 3">
    <name type="scientific">Methylocella tundrae</name>
    <dbReference type="NCBI Taxonomy" id="227605"/>
    <lineage>
        <taxon>Bacteria</taxon>
        <taxon>Pseudomonadati</taxon>
        <taxon>Pseudomonadota</taxon>
        <taxon>Alphaproteobacteria</taxon>
        <taxon>Hyphomicrobiales</taxon>
        <taxon>Beijerinckiaceae</taxon>
        <taxon>Methylocella</taxon>
    </lineage>
</organism>
<sequence>MFATDDIGAQPSAGLEIDAIAASVLGAGLPAAAERRLREAGEAYHLDDVAETHLLAACDLAPDHPAVLIGLYRFYFYKGHMLKALEVAGKCLVMASNELGLASDWRDVNREDADFGSFAAVLPRFFMFTLKGYAYLQMRIGALDEGRAAVMKLLDLDPSDKINAGLLLSVADRSGVEDDD</sequence>
<dbReference type="Gene3D" id="1.25.40.10">
    <property type="entry name" value="Tetratricopeptide repeat domain"/>
    <property type="match status" value="1"/>
</dbReference>
<dbReference type="KEGG" id="mtun:MTUNDRAET4_2311"/>
<reference evidence="1 3" key="1">
    <citation type="submission" date="2019-03" db="EMBL/GenBank/DDBJ databases">
        <authorList>
            <person name="Kox A.R. M."/>
        </authorList>
    </citation>
    <scope>NUCLEOTIDE SEQUENCE [LARGE SCALE GENOMIC DNA]</scope>
    <source>
        <strain evidence="1">MTUNDRAET4 annotated genome</strain>
    </source>
</reference>
<evidence type="ECO:0000313" key="3">
    <source>
        <dbReference type="Proteomes" id="UP000294360"/>
    </source>
</evidence>
<evidence type="ECO:0000313" key="1">
    <source>
        <dbReference type="EMBL" id="VFU09204.1"/>
    </source>
</evidence>
<proteinExistence type="predicted"/>
<evidence type="ECO:0000313" key="4">
    <source>
        <dbReference type="Proteomes" id="UP000485880"/>
    </source>
</evidence>
<dbReference type="InterPro" id="IPR011990">
    <property type="entry name" value="TPR-like_helical_dom_sf"/>
</dbReference>
<dbReference type="EMBL" id="LR536450">
    <property type="protein sequence ID" value="VFU09204.1"/>
    <property type="molecule type" value="Genomic_DNA"/>
</dbReference>
<dbReference type="Proteomes" id="UP000485880">
    <property type="component" value="Unassembled WGS sequence"/>
</dbReference>
<dbReference type="RefSeq" id="WP_134489468.1">
    <property type="nucleotide sequence ID" value="NZ_CABFMQ020000001.1"/>
</dbReference>
<dbReference type="Proteomes" id="UP000294360">
    <property type="component" value="Chromosome"/>
</dbReference>